<protein>
    <submittedName>
        <fullName evidence="2">Uncharacterized protein</fullName>
    </submittedName>
</protein>
<proteinExistence type="predicted"/>
<dbReference type="Proteomes" id="UP001189429">
    <property type="component" value="Unassembled WGS sequence"/>
</dbReference>
<name>A0ABN9U5C1_9DINO</name>
<sequence length="120" mass="13569">MPTARRIHALPKHQQEEEEEEEEDDEAGDYRDYSLREAKSTKRKTGEASTMSAPRRGCSPKNGSLQATAPVFKAQSSLRSESLVCAPPRPFSQKRVPPSFGDSKKRAHVRHWAWREPIPA</sequence>
<organism evidence="2 3">
    <name type="scientific">Prorocentrum cordatum</name>
    <dbReference type="NCBI Taxonomy" id="2364126"/>
    <lineage>
        <taxon>Eukaryota</taxon>
        <taxon>Sar</taxon>
        <taxon>Alveolata</taxon>
        <taxon>Dinophyceae</taxon>
        <taxon>Prorocentrales</taxon>
        <taxon>Prorocentraceae</taxon>
        <taxon>Prorocentrum</taxon>
    </lineage>
</organism>
<feature type="compositionally biased region" description="Basic residues" evidence="1">
    <location>
        <begin position="1"/>
        <end position="11"/>
    </location>
</feature>
<dbReference type="EMBL" id="CAUYUJ010015405">
    <property type="protein sequence ID" value="CAK0853578.1"/>
    <property type="molecule type" value="Genomic_DNA"/>
</dbReference>
<comment type="caution">
    <text evidence="2">The sequence shown here is derived from an EMBL/GenBank/DDBJ whole genome shotgun (WGS) entry which is preliminary data.</text>
</comment>
<evidence type="ECO:0000256" key="1">
    <source>
        <dbReference type="SAM" id="MobiDB-lite"/>
    </source>
</evidence>
<feature type="region of interest" description="Disordered" evidence="1">
    <location>
        <begin position="85"/>
        <end position="107"/>
    </location>
</feature>
<reference evidence="2" key="1">
    <citation type="submission" date="2023-10" db="EMBL/GenBank/DDBJ databases">
        <authorList>
            <person name="Chen Y."/>
            <person name="Shah S."/>
            <person name="Dougan E. K."/>
            <person name="Thang M."/>
            <person name="Chan C."/>
        </authorList>
    </citation>
    <scope>NUCLEOTIDE SEQUENCE [LARGE SCALE GENOMIC DNA]</scope>
</reference>
<gene>
    <name evidence="2" type="ORF">PCOR1329_LOCUS44989</name>
</gene>
<feature type="compositionally biased region" description="Acidic residues" evidence="1">
    <location>
        <begin position="16"/>
        <end position="27"/>
    </location>
</feature>
<evidence type="ECO:0000313" key="2">
    <source>
        <dbReference type="EMBL" id="CAK0853578.1"/>
    </source>
</evidence>
<feature type="region of interest" description="Disordered" evidence="1">
    <location>
        <begin position="1"/>
        <end position="65"/>
    </location>
</feature>
<feature type="compositionally biased region" description="Basic and acidic residues" evidence="1">
    <location>
        <begin position="28"/>
        <end position="46"/>
    </location>
</feature>
<evidence type="ECO:0000313" key="3">
    <source>
        <dbReference type="Proteomes" id="UP001189429"/>
    </source>
</evidence>
<accession>A0ABN9U5C1</accession>
<keyword evidence="3" id="KW-1185">Reference proteome</keyword>